<proteinExistence type="predicted"/>
<comment type="caution">
    <text evidence="3">The sequence shown here is derived from an EMBL/GenBank/DDBJ whole genome shotgun (WGS) entry which is preliminary data.</text>
</comment>
<dbReference type="InParanoid" id="A0A5J5EBM7"/>
<feature type="compositionally biased region" description="Polar residues" evidence="1">
    <location>
        <begin position="94"/>
        <end position="125"/>
    </location>
</feature>
<sequence>MRGRFPFFFSVPALLLTLPACCPIHSVLTLHSLIMPRPSKKAKLLKAMRAKRRQNAQKQKLLRYLLSCSRCKEHDYLLSESDEDSDLEDDATIPSRNQQSISCSAGPSRNLQSSSRALRNEQSISRSDEPSRNQQGISRSAGPLRNQQSSPPAATLDLSSLKWNEGADKSLFNCGVSQGGKSRNTQKRNRKNVQALQKAASESCSIVKLWQRQRLLGISFKSLQVKAEEDRQLEAKEDSQPNLLVVENCASGVLDPRGEKELAMQTQIQDIKDASQAIDRLLWLKTEQKKVYGQELGVYSAWRCRHLMVQSFLWLEAIQEKVGGRRRERAVQIA</sequence>
<feature type="region of interest" description="Disordered" evidence="1">
    <location>
        <begin position="82"/>
        <end position="154"/>
    </location>
</feature>
<dbReference type="Proteomes" id="UP000326924">
    <property type="component" value="Unassembled WGS sequence"/>
</dbReference>
<accession>A0A5J5EBM7</accession>
<name>A0A5J5EBM7_9PEZI</name>
<reference evidence="3 4" key="1">
    <citation type="submission" date="2019-09" db="EMBL/GenBank/DDBJ databases">
        <title>Draft genome of the ectomycorrhizal ascomycete Sphaerosporella brunnea.</title>
        <authorList>
            <consortium name="DOE Joint Genome Institute"/>
            <person name="Benucci G.M."/>
            <person name="Marozzi G."/>
            <person name="Antonielli L."/>
            <person name="Sanchez S."/>
            <person name="Marco P."/>
            <person name="Wang X."/>
            <person name="Falini L.B."/>
            <person name="Barry K."/>
            <person name="Haridas S."/>
            <person name="Lipzen A."/>
            <person name="Labutti K."/>
            <person name="Grigoriev I.V."/>
            <person name="Murat C."/>
            <person name="Martin F."/>
            <person name="Albertini E."/>
            <person name="Donnini D."/>
            <person name="Bonito G."/>
        </authorList>
    </citation>
    <scope>NUCLEOTIDE SEQUENCE [LARGE SCALE GENOMIC DNA]</scope>
    <source>
        <strain evidence="3 4">Sb_GMNB300</strain>
    </source>
</reference>
<evidence type="ECO:0000313" key="4">
    <source>
        <dbReference type="Proteomes" id="UP000326924"/>
    </source>
</evidence>
<keyword evidence="4" id="KW-1185">Reference proteome</keyword>
<dbReference type="AlphaFoldDB" id="A0A5J5EBM7"/>
<protein>
    <submittedName>
        <fullName evidence="3">Uncharacterized protein</fullName>
    </submittedName>
</protein>
<feature type="chain" id="PRO_5023852037" evidence="2">
    <location>
        <begin position="22"/>
        <end position="334"/>
    </location>
</feature>
<organism evidence="3 4">
    <name type="scientific">Sphaerosporella brunnea</name>
    <dbReference type="NCBI Taxonomy" id="1250544"/>
    <lineage>
        <taxon>Eukaryota</taxon>
        <taxon>Fungi</taxon>
        <taxon>Dikarya</taxon>
        <taxon>Ascomycota</taxon>
        <taxon>Pezizomycotina</taxon>
        <taxon>Pezizomycetes</taxon>
        <taxon>Pezizales</taxon>
        <taxon>Pyronemataceae</taxon>
        <taxon>Sphaerosporella</taxon>
    </lineage>
</organism>
<evidence type="ECO:0000313" key="3">
    <source>
        <dbReference type="EMBL" id="KAA8892704.1"/>
    </source>
</evidence>
<feature type="region of interest" description="Disordered" evidence="1">
    <location>
        <begin position="174"/>
        <end position="193"/>
    </location>
</feature>
<gene>
    <name evidence="3" type="ORF">FN846DRAFT_896625</name>
</gene>
<evidence type="ECO:0000256" key="2">
    <source>
        <dbReference type="SAM" id="SignalP"/>
    </source>
</evidence>
<feature type="compositionally biased region" description="Acidic residues" evidence="1">
    <location>
        <begin position="82"/>
        <end position="91"/>
    </location>
</feature>
<keyword evidence="2" id="KW-0732">Signal</keyword>
<evidence type="ECO:0000256" key="1">
    <source>
        <dbReference type="SAM" id="MobiDB-lite"/>
    </source>
</evidence>
<dbReference type="EMBL" id="VXIS01000628">
    <property type="protein sequence ID" value="KAA8892704.1"/>
    <property type="molecule type" value="Genomic_DNA"/>
</dbReference>
<feature type="compositionally biased region" description="Polar residues" evidence="1">
    <location>
        <begin position="145"/>
        <end position="154"/>
    </location>
</feature>
<feature type="signal peptide" evidence="2">
    <location>
        <begin position="1"/>
        <end position="21"/>
    </location>
</feature>